<dbReference type="PANTHER" id="PTHR35996:SF1">
    <property type="entry name" value="OS04G0528100 PROTEIN"/>
    <property type="match status" value="1"/>
</dbReference>
<keyword evidence="3" id="KW-1185">Reference proteome</keyword>
<sequence length="229" mass="25983">MNMKEEDRNVLKKMEKDIITLFPLVSRLLEVLNRCYTPIGPVHPVIFVRFWAILWPLWSRVDPGRIYPARFVCYTSLSKVLEHKPRVQQSKHRGSPKQLKKMSVVLNYAAPGGSPSCVANLLQRKWKAAVLGKRLPSRTSPFSASVKPYQFQVNAFFFNPIQEPILKEALKEPVAFAGGIFAGLLRLDLNEDPLKEWVARTVEASGVTAEEIEANDDQAENTPQQIEIE</sequence>
<organism evidence="2 3">
    <name type="scientific">Datura stramonium</name>
    <name type="common">Jimsonweed</name>
    <name type="synonym">Common thornapple</name>
    <dbReference type="NCBI Taxonomy" id="4076"/>
    <lineage>
        <taxon>Eukaryota</taxon>
        <taxon>Viridiplantae</taxon>
        <taxon>Streptophyta</taxon>
        <taxon>Embryophyta</taxon>
        <taxon>Tracheophyta</taxon>
        <taxon>Spermatophyta</taxon>
        <taxon>Magnoliopsida</taxon>
        <taxon>eudicotyledons</taxon>
        <taxon>Gunneridae</taxon>
        <taxon>Pentapetalae</taxon>
        <taxon>asterids</taxon>
        <taxon>lamiids</taxon>
        <taxon>Solanales</taxon>
        <taxon>Solanaceae</taxon>
        <taxon>Solanoideae</taxon>
        <taxon>Datureae</taxon>
        <taxon>Datura</taxon>
    </lineage>
</organism>
<dbReference type="InterPro" id="IPR040278">
    <property type="entry name" value="UPF0426"/>
</dbReference>
<evidence type="ECO:0000256" key="1">
    <source>
        <dbReference type="SAM" id="MobiDB-lite"/>
    </source>
</evidence>
<comment type="caution">
    <text evidence="2">The sequence shown here is derived from an EMBL/GenBank/DDBJ whole genome shotgun (WGS) entry which is preliminary data.</text>
</comment>
<reference evidence="2 3" key="1">
    <citation type="journal article" date="2021" name="BMC Genomics">
        <title>Datura genome reveals duplications of psychoactive alkaloid biosynthetic genes and high mutation rate following tissue culture.</title>
        <authorList>
            <person name="Rajewski A."/>
            <person name="Carter-House D."/>
            <person name="Stajich J."/>
            <person name="Litt A."/>
        </authorList>
    </citation>
    <scope>NUCLEOTIDE SEQUENCE [LARGE SCALE GENOMIC DNA]</scope>
    <source>
        <strain evidence="2">AR-01</strain>
    </source>
</reference>
<dbReference type="PANTHER" id="PTHR35996">
    <property type="entry name" value="OSJNBA0038O10.25 PROTEIN"/>
    <property type="match status" value="1"/>
</dbReference>
<feature type="compositionally biased region" description="Acidic residues" evidence="1">
    <location>
        <begin position="210"/>
        <end position="219"/>
    </location>
</feature>
<evidence type="ECO:0000313" key="2">
    <source>
        <dbReference type="EMBL" id="MCD7446774.1"/>
    </source>
</evidence>
<dbReference type="EMBL" id="JACEIK010000021">
    <property type="protein sequence ID" value="MCD7446774.1"/>
    <property type="molecule type" value="Genomic_DNA"/>
</dbReference>
<dbReference type="Pfam" id="PF26369">
    <property type="entry name" value="UPF0426"/>
    <property type="match status" value="1"/>
</dbReference>
<accession>A0ABS8RJJ3</accession>
<feature type="region of interest" description="Disordered" evidence="1">
    <location>
        <begin position="209"/>
        <end position="229"/>
    </location>
</feature>
<gene>
    <name evidence="2" type="ORF">HAX54_016867</name>
</gene>
<protein>
    <submittedName>
        <fullName evidence="2">Uncharacterized protein</fullName>
    </submittedName>
</protein>
<name>A0ABS8RJJ3_DATST</name>
<proteinExistence type="predicted"/>
<evidence type="ECO:0000313" key="3">
    <source>
        <dbReference type="Proteomes" id="UP000823775"/>
    </source>
</evidence>
<feature type="compositionally biased region" description="Polar residues" evidence="1">
    <location>
        <begin position="220"/>
        <end position="229"/>
    </location>
</feature>
<dbReference type="Proteomes" id="UP000823775">
    <property type="component" value="Unassembled WGS sequence"/>
</dbReference>